<dbReference type="AlphaFoldDB" id="A7TNP5"/>
<evidence type="ECO:0000313" key="3">
    <source>
        <dbReference type="Proteomes" id="UP000000267"/>
    </source>
</evidence>
<reference evidence="2 3" key="1">
    <citation type="journal article" date="2007" name="Proc. Natl. Acad. Sci. U.S.A.">
        <title>Independent sorting-out of thousands of duplicated gene pairs in two yeast species descended from a whole-genome duplication.</title>
        <authorList>
            <person name="Scannell D.R."/>
            <person name="Frank A.C."/>
            <person name="Conant G.C."/>
            <person name="Byrne K.P."/>
            <person name="Woolfit M."/>
            <person name="Wolfe K.H."/>
        </authorList>
    </citation>
    <scope>NUCLEOTIDE SEQUENCE [LARGE SCALE GENOMIC DNA]</scope>
    <source>
        <strain evidence="3">ATCC 22028 / DSM 70294 / BCRC 21397 / CBS 2163 / NBRC 10782 / NRRL Y-8283 / UCD 57-17</strain>
    </source>
</reference>
<gene>
    <name evidence="2" type="ORF">Kpol_1001p8</name>
</gene>
<evidence type="ECO:0000256" key="1">
    <source>
        <dbReference type="SAM" id="MobiDB-lite"/>
    </source>
</evidence>
<name>A7TNP5_VANPO</name>
<dbReference type="GeneID" id="5544226"/>
<organism evidence="3">
    <name type="scientific">Vanderwaltozyma polyspora (strain ATCC 22028 / DSM 70294 / BCRC 21397 / CBS 2163 / NBRC 10782 / NRRL Y-8283 / UCD 57-17)</name>
    <name type="common">Kluyveromyces polysporus</name>
    <dbReference type="NCBI Taxonomy" id="436907"/>
    <lineage>
        <taxon>Eukaryota</taxon>
        <taxon>Fungi</taxon>
        <taxon>Dikarya</taxon>
        <taxon>Ascomycota</taxon>
        <taxon>Saccharomycotina</taxon>
        <taxon>Saccharomycetes</taxon>
        <taxon>Saccharomycetales</taxon>
        <taxon>Saccharomycetaceae</taxon>
        <taxon>Vanderwaltozyma</taxon>
    </lineage>
</organism>
<dbReference type="Proteomes" id="UP000000267">
    <property type="component" value="Unassembled WGS sequence"/>
</dbReference>
<dbReference type="GO" id="GO:0005777">
    <property type="term" value="C:peroxisome"/>
    <property type="evidence" value="ECO:0007669"/>
    <property type="project" value="EnsemblFungi"/>
</dbReference>
<dbReference type="GO" id="GO:0007131">
    <property type="term" value="P:reciprocal meiotic recombination"/>
    <property type="evidence" value="ECO:0007669"/>
    <property type="project" value="EnsemblFungi"/>
</dbReference>
<dbReference type="GO" id="GO:0016925">
    <property type="term" value="P:protein sumoylation"/>
    <property type="evidence" value="ECO:0007669"/>
    <property type="project" value="EnsemblFungi"/>
</dbReference>
<dbReference type="OrthoDB" id="4067025at2759"/>
<dbReference type="GO" id="GO:0000795">
    <property type="term" value="C:synaptonemal complex"/>
    <property type="evidence" value="ECO:0007669"/>
    <property type="project" value="EnsemblFungi"/>
</dbReference>
<dbReference type="InParanoid" id="A7TNP5"/>
<dbReference type="OMA" id="QYLWQEA"/>
<dbReference type="EMBL" id="DS480433">
    <property type="protein sequence ID" value="EDO16096.1"/>
    <property type="molecule type" value="Genomic_DNA"/>
</dbReference>
<sequence>MSSGNIVSEEINSVVADGVVVVESGDNKGLFDLGAKWQDEEYKERVQKPVLAEDVLVRINDITEIMKSDSEETVNSSGRNNDEGDLDDRMDWDQLYEVSANIMDEYTKEVDIILSNLNKLSKSQYLWQEAAFVLDSHHGAMVFNRSKDWVNAKERHLDFKRKELDQSADVIKKTIERLTKGQ</sequence>
<dbReference type="RefSeq" id="XP_001643954.1">
    <property type="nucleotide sequence ID" value="XM_001643904.1"/>
</dbReference>
<proteinExistence type="predicted"/>
<dbReference type="eggNOG" id="ENOG502S5T2">
    <property type="taxonomic scope" value="Eukaryota"/>
</dbReference>
<keyword evidence="3" id="KW-1185">Reference proteome</keyword>
<dbReference type="FunCoup" id="A7TNP5">
    <property type="interactions" value="20"/>
</dbReference>
<evidence type="ECO:0000313" key="2">
    <source>
        <dbReference type="EMBL" id="EDO16096.1"/>
    </source>
</evidence>
<dbReference type="HOGENOM" id="CLU_122928_0_0_1"/>
<dbReference type="PhylomeDB" id="A7TNP5"/>
<accession>A7TNP5</accession>
<dbReference type="KEGG" id="vpo:Kpol_1001p8"/>
<protein>
    <submittedName>
        <fullName evidence="2">Uncharacterized protein</fullName>
    </submittedName>
</protein>
<dbReference type="GO" id="GO:0007130">
    <property type="term" value="P:synaptonemal complex assembly"/>
    <property type="evidence" value="ECO:0007669"/>
    <property type="project" value="EnsemblFungi"/>
</dbReference>
<feature type="region of interest" description="Disordered" evidence="1">
    <location>
        <begin position="68"/>
        <end position="88"/>
    </location>
</feature>